<proteinExistence type="predicted"/>
<protein>
    <submittedName>
        <fullName evidence="1">Uncharacterized protein</fullName>
    </submittedName>
</protein>
<reference evidence="1 2" key="1">
    <citation type="submission" date="2018-02" db="EMBL/GenBank/DDBJ databases">
        <title>Draft genome sequences of four Legionella pneumophila clinical strains isolated in Ontario.</title>
        <authorList>
            <person name="Fortuna A."/>
            <person name="Ramnarine R."/>
            <person name="Li A."/>
            <person name="Frantz C."/>
            <person name="Mallo G."/>
        </authorList>
    </citation>
    <scope>NUCLEOTIDE SEQUENCE [LARGE SCALE GENOMIC DNA]</scope>
    <source>
        <strain evidence="1 2">LG61</strain>
    </source>
</reference>
<dbReference type="Proteomes" id="UP000239239">
    <property type="component" value="Unassembled WGS sequence"/>
</dbReference>
<gene>
    <name evidence="1" type="ORF">C3928_05905</name>
</gene>
<sequence>MKINIRGVDKADILAALYNGAHGGLAGGFSYLQGEMTPQQAKLLVEKQTNLYFDYVDNRPLKVDLSGDVIDVTLYDHYNGGCAAQRALSHLTLPSDQPVEEIKKQDPGIVREHIFRTYIQPVDGYPADAYGDNLRALQYAHKACGVDRYFFRDFLNREYTEQGGGLFGLGLISRYTQRRIILKPDPSAGLEILYACFSFIRDKEDSLLNELLSAENPDGPNSQKIARALVGDLEYLRDSRSRWLSTGRQPALIDDFLKDRRKASIVLTAILRGESAPEALKLIMDHITSGNTVLDDIVVYNSMKVLQEKISVIPNECIRLELFNILDESIHKHSYSNVLFAMEQSIKKVNSSWNYNNIKEKSEALARLRLNFLNDPSQENYQAFISEAAKPRKSWIFQAQEGKTSSLIAFNNALSEKTKQIYEENRDYTFSTGMST</sequence>
<dbReference type="EMBL" id="PQWY01000010">
    <property type="protein sequence ID" value="PPK31564.1"/>
    <property type="molecule type" value="Genomic_DNA"/>
</dbReference>
<evidence type="ECO:0000313" key="2">
    <source>
        <dbReference type="Proteomes" id="UP000239239"/>
    </source>
</evidence>
<organism evidence="1 2">
    <name type="scientific">Legionella pneumophila</name>
    <dbReference type="NCBI Taxonomy" id="446"/>
    <lineage>
        <taxon>Bacteria</taxon>
        <taxon>Pseudomonadati</taxon>
        <taxon>Pseudomonadota</taxon>
        <taxon>Gammaproteobacteria</taxon>
        <taxon>Legionellales</taxon>
        <taxon>Legionellaceae</taxon>
        <taxon>Legionella</taxon>
    </lineage>
</organism>
<comment type="caution">
    <text evidence="1">The sequence shown here is derived from an EMBL/GenBank/DDBJ whole genome shotgun (WGS) entry which is preliminary data.</text>
</comment>
<evidence type="ECO:0000313" key="1">
    <source>
        <dbReference type="EMBL" id="PPK31564.1"/>
    </source>
</evidence>
<name>A0A2S6F295_LEGPN</name>
<dbReference type="AlphaFoldDB" id="A0A2S6F295"/>
<accession>A0A2S6F295</accession>
<dbReference type="OrthoDB" id="9429666at2"/>
<dbReference type="RefSeq" id="WP_060871601.1">
    <property type="nucleotide sequence ID" value="NZ_CP017601.1"/>
</dbReference>